<dbReference type="Pfam" id="PF07995">
    <property type="entry name" value="GSDH"/>
    <property type="match status" value="1"/>
</dbReference>
<dbReference type="AlphaFoldDB" id="A0A7G9THM3"/>
<gene>
    <name evidence="2" type="ORF">IAE60_04485</name>
</gene>
<dbReference type="InterPro" id="IPR011041">
    <property type="entry name" value="Quinoprot_gluc/sorb_DH_b-prop"/>
</dbReference>
<dbReference type="EMBL" id="CP060731">
    <property type="protein sequence ID" value="QNN79598.1"/>
    <property type="molecule type" value="Genomic_DNA"/>
</dbReference>
<feature type="domain" description="Glucose/Sorbosone dehydrogenase" evidence="1">
    <location>
        <begin position="20"/>
        <end position="350"/>
    </location>
</feature>
<reference evidence="2 3" key="1">
    <citation type="submission" date="2020-08" db="EMBL/GenBank/DDBJ databases">
        <title>Streptomycin Non-resistant strain, P. mexicana.</title>
        <authorList>
            <person name="Ganesh-Kumar S."/>
            <person name="Zhe T."/>
            <person name="Yu Z."/>
            <person name="Min Y."/>
        </authorList>
    </citation>
    <scope>NUCLEOTIDE SEQUENCE [LARGE SCALE GENOMIC DNA]</scope>
    <source>
        <strain evidence="2 3">GTZY2</strain>
    </source>
</reference>
<name>A0A7G9THM3_PSEMX</name>
<dbReference type="Proteomes" id="UP000515838">
    <property type="component" value="Chromosome"/>
</dbReference>
<dbReference type="SUPFAM" id="SSF50952">
    <property type="entry name" value="Soluble quinoprotein glucose dehydrogenase"/>
    <property type="match status" value="1"/>
</dbReference>
<dbReference type="GeneID" id="81470211"/>
<proteinExistence type="predicted"/>
<dbReference type="PANTHER" id="PTHR19328">
    <property type="entry name" value="HEDGEHOG-INTERACTING PROTEIN"/>
    <property type="match status" value="1"/>
</dbReference>
<dbReference type="PANTHER" id="PTHR19328:SF75">
    <property type="entry name" value="ALDOSE SUGAR DEHYDROGENASE YLII"/>
    <property type="match status" value="1"/>
</dbReference>
<evidence type="ECO:0000313" key="3">
    <source>
        <dbReference type="Proteomes" id="UP000515838"/>
    </source>
</evidence>
<sequence length="356" mass="38175">MSPPRVVPDPPFTSTPVATFNEPWAMTFLPDGRLLVTEKRGTLRLAHVATGQVGQVTGVPAVAYGGQGGLGDVLLHPRFADNRLVYLSYAEAGSGSTRGAAVARATLTLDASGNGGSLSNLQVIWRQLPKVNGEGHYGHRLAFGADGKLWITSSDRQAMTPAQDLQSALGKLIRLNDDGSVPPDNPFAAQGGIAAQVWTLGHRNLLGIAFDNAGRLWTHEMGPAGGDELNLIERGSNYGWPVVSNGDHYDGTPIPDHATRPEFNAPEAWWTPVIAPAGFVIYSGNLFPWYRGKGFIGGLASQALIEIEFNGTQAREVRRYPMGRRIREVEQGPDGALWLLEDGGGGRLLKLTPNRS</sequence>
<evidence type="ECO:0000313" key="2">
    <source>
        <dbReference type="EMBL" id="QNN79598.1"/>
    </source>
</evidence>
<protein>
    <submittedName>
        <fullName evidence="2">PQQ-dependent sugar dehydrogenase</fullName>
    </submittedName>
</protein>
<accession>A0A7G9THM3</accession>
<dbReference type="InterPro" id="IPR012938">
    <property type="entry name" value="Glc/Sorbosone_DH"/>
</dbReference>
<dbReference type="RefSeq" id="WP_187574663.1">
    <property type="nucleotide sequence ID" value="NZ_CP060731.1"/>
</dbReference>
<dbReference type="InterPro" id="IPR011042">
    <property type="entry name" value="6-blade_b-propeller_TolB-like"/>
</dbReference>
<evidence type="ECO:0000259" key="1">
    <source>
        <dbReference type="Pfam" id="PF07995"/>
    </source>
</evidence>
<organism evidence="2 3">
    <name type="scientific">Pseudoxanthomonas mexicana</name>
    <dbReference type="NCBI Taxonomy" id="128785"/>
    <lineage>
        <taxon>Bacteria</taxon>
        <taxon>Pseudomonadati</taxon>
        <taxon>Pseudomonadota</taxon>
        <taxon>Gammaproteobacteria</taxon>
        <taxon>Lysobacterales</taxon>
        <taxon>Lysobacteraceae</taxon>
        <taxon>Pseudoxanthomonas</taxon>
    </lineage>
</organism>
<dbReference type="Gene3D" id="2.120.10.30">
    <property type="entry name" value="TolB, C-terminal domain"/>
    <property type="match status" value="1"/>
</dbReference>